<dbReference type="Gene3D" id="1.10.760.10">
    <property type="entry name" value="Cytochrome c-like domain"/>
    <property type="match status" value="2"/>
</dbReference>
<dbReference type="GO" id="GO:0009055">
    <property type="term" value="F:electron transfer activity"/>
    <property type="evidence" value="ECO:0007669"/>
    <property type="project" value="InterPro"/>
</dbReference>
<dbReference type="PANTHER" id="PTHR30600">
    <property type="entry name" value="CYTOCHROME C PEROXIDASE-RELATED"/>
    <property type="match status" value="1"/>
</dbReference>
<evidence type="ECO:0000256" key="2">
    <source>
        <dbReference type="ARBA" id="ARBA00022617"/>
    </source>
</evidence>
<name>A0A514CFR7_9BACT</name>
<dbReference type="GO" id="GO:0046872">
    <property type="term" value="F:metal ion binding"/>
    <property type="evidence" value="ECO:0007669"/>
    <property type="project" value="UniProtKB-KW"/>
</dbReference>
<evidence type="ECO:0000313" key="10">
    <source>
        <dbReference type="Proteomes" id="UP000316614"/>
    </source>
</evidence>
<organism evidence="9 10">
    <name type="scientific">Echinicola soli</name>
    <dbReference type="NCBI Taxonomy" id="2591634"/>
    <lineage>
        <taxon>Bacteria</taxon>
        <taxon>Pseudomonadati</taxon>
        <taxon>Bacteroidota</taxon>
        <taxon>Cytophagia</taxon>
        <taxon>Cytophagales</taxon>
        <taxon>Cyclobacteriaceae</taxon>
        <taxon>Echinicola</taxon>
    </lineage>
</organism>
<dbReference type="Gene3D" id="1.20.1420.20">
    <property type="entry name" value="M75 peptidase, HXXE motif"/>
    <property type="match status" value="1"/>
</dbReference>
<gene>
    <name evidence="9" type="ORF">FKX85_06265</name>
</gene>
<dbReference type="GO" id="GO:0020037">
    <property type="term" value="F:heme binding"/>
    <property type="evidence" value="ECO:0007669"/>
    <property type="project" value="InterPro"/>
</dbReference>
<dbReference type="InterPro" id="IPR051395">
    <property type="entry name" value="Cytochrome_c_Peroxidase/MauG"/>
</dbReference>
<dbReference type="Proteomes" id="UP000316614">
    <property type="component" value="Chromosome"/>
</dbReference>
<dbReference type="KEGG" id="echi:FKX85_06265"/>
<dbReference type="Pfam" id="PF03150">
    <property type="entry name" value="CCP_MauG"/>
    <property type="match status" value="1"/>
</dbReference>
<dbReference type="RefSeq" id="WP_141613913.1">
    <property type="nucleotide sequence ID" value="NZ_CP041253.1"/>
</dbReference>
<reference evidence="9 10" key="1">
    <citation type="submission" date="2019-06" db="EMBL/GenBank/DDBJ databases">
        <title>Echinicola alkalisoli sp. nov. isolated from saline soil.</title>
        <authorList>
            <person name="Sun J.-Q."/>
            <person name="Xu L."/>
        </authorList>
    </citation>
    <scope>NUCLEOTIDE SEQUENCE [LARGE SCALE GENOMIC DNA]</scope>
    <source>
        <strain evidence="9 10">LN3S3</strain>
    </source>
</reference>
<dbReference type="EMBL" id="CP041253">
    <property type="protein sequence ID" value="QDH78659.1"/>
    <property type="molecule type" value="Genomic_DNA"/>
</dbReference>
<feature type="domain" description="Cytochrome c" evidence="8">
    <location>
        <begin position="305"/>
        <end position="433"/>
    </location>
</feature>
<evidence type="ECO:0000256" key="6">
    <source>
        <dbReference type="ARBA" id="ARBA00023004"/>
    </source>
</evidence>
<accession>A0A514CFR7</accession>
<keyword evidence="6 7" id="KW-0408">Iron</keyword>
<dbReference type="InterPro" id="IPR036909">
    <property type="entry name" value="Cyt_c-like_dom_sf"/>
</dbReference>
<evidence type="ECO:0000313" key="9">
    <source>
        <dbReference type="EMBL" id="QDH78659.1"/>
    </source>
</evidence>
<evidence type="ECO:0000256" key="1">
    <source>
        <dbReference type="ARBA" id="ARBA00004196"/>
    </source>
</evidence>
<evidence type="ECO:0000256" key="5">
    <source>
        <dbReference type="ARBA" id="ARBA00023002"/>
    </source>
</evidence>
<dbReference type="PANTHER" id="PTHR30600:SF10">
    <property type="entry name" value="BLL6722 PROTEIN"/>
    <property type="match status" value="1"/>
</dbReference>
<dbReference type="GO" id="GO:0004130">
    <property type="term" value="F:cytochrome-c peroxidase activity"/>
    <property type="evidence" value="ECO:0007669"/>
    <property type="project" value="TreeGrafter"/>
</dbReference>
<protein>
    <submittedName>
        <fullName evidence="9">Methylamine utilization protein</fullName>
    </submittedName>
</protein>
<feature type="domain" description="Cytochrome c" evidence="8">
    <location>
        <begin position="452"/>
        <end position="594"/>
    </location>
</feature>
<keyword evidence="5" id="KW-0560">Oxidoreductase</keyword>
<dbReference type="PROSITE" id="PS51007">
    <property type="entry name" value="CYTC"/>
    <property type="match status" value="2"/>
</dbReference>
<comment type="subcellular location">
    <subcellularLocation>
        <location evidence="1">Cell envelope</location>
    </subcellularLocation>
</comment>
<dbReference type="InterPro" id="IPR004852">
    <property type="entry name" value="Di-haem_cyt_c_peroxidsae"/>
</dbReference>
<dbReference type="InterPro" id="IPR009056">
    <property type="entry name" value="Cyt_c-like_dom"/>
</dbReference>
<proteinExistence type="predicted"/>
<sequence length="611" mass="69238">MRNILSQKAYVFIGLLLLSPCFFSCKKQAESKNDSSPIDQLAEQYYGHLRKSYLYLDSITGERSQRKVESYFLQSRKHFKMAEPILAFMDSENYKFLNQPNISKIEEEDFTDIKIKSPKGFQVLEETIFVEDPDWKSIGKTAQLTAGRLKLLHRNTSFDFVQPYHVLWMVRDGFVRVALTGITGFDSPVLENSLTEARYVYAGLQETLVLFKDQFQNEAVYEKAFQELEKSIHALEGDFGTFDRYGFIKEHTQPMLGIWNEVVADWGVTFPFEEAIRNDATSLFSDQTFNISYFSSESFEDLDEEKVALGKRLFNEKAFSLHGDMSCATCHLPEKQFTDGRKTAMGNPRNSPTLVYAALQKGFFYDNRSGSLEGQIVDVTTNENEFHTDLDHLQTIAANNPSYAKAFRALYESEEVLEGDIRNAIASYIRSLVPFYSKFDRNMNGLEETLTADEREGFNLFMGKAKCATCHFPPIFNGTVPVTFKESEMELIGVPGANDTINATIDDDLGRYEVYHTEERKHFFKTPTVRNAAHTAPFMHNGVYNTLEEVIDFYDRGGGAGIGIALENQTLPTDKLELTASEKNALVAFIEALSDGAPGNQEGDVKQMAVK</sequence>
<evidence type="ECO:0000259" key="8">
    <source>
        <dbReference type="PROSITE" id="PS51007"/>
    </source>
</evidence>
<dbReference type="GO" id="GO:0030313">
    <property type="term" value="C:cell envelope"/>
    <property type="evidence" value="ECO:0007669"/>
    <property type="project" value="UniProtKB-SubCell"/>
</dbReference>
<evidence type="ECO:0000256" key="7">
    <source>
        <dbReference type="PROSITE-ProRule" id="PRU00433"/>
    </source>
</evidence>
<keyword evidence="4" id="KW-0732">Signal</keyword>
<evidence type="ECO:0000256" key="3">
    <source>
        <dbReference type="ARBA" id="ARBA00022723"/>
    </source>
</evidence>
<keyword evidence="3 7" id="KW-0479">Metal-binding</keyword>
<dbReference type="InterPro" id="IPR038352">
    <property type="entry name" value="Imelysin_sf"/>
</dbReference>
<dbReference type="AlphaFoldDB" id="A0A514CFR7"/>
<dbReference type="OrthoDB" id="9805202at2"/>
<evidence type="ECO:0000256" key="4">
    <source>
        <dbReference type="ARBA" id="ARBA00022729"/>
    </source>
</evidence>
<keyword evidence="2 7" id="KW-0349">Heme</keyword>
<dbReference type="SUPFAM" id="SSF46626">
    <property type="entry name" value="Cytochrome c"/>
    <property type="match status" value="2"/>
</dbReference>
<keyword evidence="10" id="KW-1185">Reference proteome</keyword>